<proteinExistence type="predicted"/>
<organism evidence="2 3">
    <name type="scientific">Phyllosticta capitalensis</name>
    <dbReference type="NCBI Taxonomy" id="121624"/>
    <lineage>
        <taxon>Eukaryota</taxon>
        <taxon>Fungi</taxon>
        <taxon>Dikarya</taxon>
        <taxon>Ascomycota</taxon>
        <taxon>Pezizomycotina</taxon>
        <taxon>Dothideomycetes</taxon>
        <taxon>Dothideomycetes incertae sedis</taxon>
        <taxon>Botryosphaeriales</taxon>
        <taxon>Phyllostictaceae</taxon>
        <taxon>Phyllosticta</taxon>
    </lineage>
</organism>
<feature type="compositionally biased region" description="Basic and acidic residues" evidence="1">
    <location>
        <begin position="171"/>
        <end position="187"/>
    </location>
</feature>
<dbReference type="Proteomes" id="UP001492380">
    <property type="component" value="Unassembled WGS sequence"/>
</dbReference>
<protein>
    <submittedName>
        <fullName evidence="2">Uncharacterized protein</fullName>
    </submittedName>
</protein>
<keyword evidence="3" id="KW-1185">Reference proteome</keyword>
<feature type="compositionally biased region" description="Basic and acidic residues" evidence="1">
    <location>
        <begin position="36"/>
        <end position="49"/>
    </location>
</feature>
<reference evidence="2 3" key="1">
    <citation type="submission" date="2024-04" db="EMBL/GenBank/DDBJ databases">
        <title>Phyllosticta paracitricarpa is synonymous to the EU quarantine fungus P. citricarpa based on phylogenomic analyses.</title>
        <authorList>
            <consortium name="Lawrence Berkeley National Laboratory"/>
            <person name="Van Ingen-Buijs V.A."/>
            <person name="Van Westerhoven A.C."/>
            <person name="Haridas S."/>
            <person name="Skiadas P."/>
            <person name="Martin F."/>
            <person name="Groenewald J.Z."/>
            <person name="Crous P.W."/>
            <person name="Seidl M.F."/>
        </authorList>
    </citation>
    <scope>NUCLEOTIDE SEQUENCE [LARGE SCALE GENOMIC DNA]</scope>
    <source>
        <strain evidence="2 3">CBS 123374</strain>
    </source>
</reference>
<dbReference type="EMBL" id="JBBWRZ010000015">
    <property type="protein sequence ID" value="KAK8222709.1"/>
    <property type="molecule type" value="Genomic_DNA"/>
</dbReference>
<comment type="caution">
    <text evidence="2">The sequence shown here is derived from an EMBL/GenBank/DDBJ whole genome shotgun (WGS) entry which is preliminary data.</text>
</comment>
<evidence type="ECO:0000256" key="1">
    <source>
        <dbReference type="SAM" id="MobiDB-lite"/>
    </source>
</evidence>
<evidence type="ECO:0000313" key="2">
    <source>
        <dbReference type="EMBL" id="KAK8222709.1"/>
    </source>
</evidence>
<sequence>MAGASRRREEADREALHKDKDALRKEIEVLVQSNRKLQEENKSLREKDQTNTGTITRGMAANETLKSRLAMAETKLADLVPDIREAAMAAEKAPSAPLSAQRAAKRLQAFLTHYSPITDAEIPYLHNANDLTKERETDYPYEVLAQHHLKGELREPNRGIDLASEALRKEAKSAAAKEAEKDNENKKLKSRLTAAEDNMADWAPDLRGVILAVEDNKSAPLSAQRATKRLQSALNNDPH</sequence>
<feature type="region of interest" description="Disordered" evidence="1">
    <location>
        <begin position="217"/>
        <end position="239"/>
    </location>
</feature>
<accession>A0ABR1Y9S7</accession>
<feature type="region of interest" description="Disordered" evidence="1">
    <location>
        <begin position="34"/>
        <end position="60"/>
    </location>
</feature>
<gene>
    <name evidence="2" type="ORF">HDK90DRAFT_515768</name>
</gene>
<feature type="region of interest" description="Disordered" evidence="1">
    <location>
        <begin position="171"/>
        <end position="197"/>
    </location>
</feature>
<name>A0ABR1Y9S7_9PEZI</name>
<feature type="compositionally biased region" description="Polar residues" evidence="1">
    <location>
        <begin position="219"/>
        <end position="239"/>
    </location>
</feature>
<evidence type="ECO:0000313" key="3">
    <source>
        <dbReference type="Proteomes" id="UP001492380"/>
    </source>
</evidence>